<keyword evidence="1" id="KW-0371">Homeobox</keyword>
<gene>
    <name evidence="1" type="ORF">SAMN05216302_101469</name>
</gene>
<name>A0A1I4C3M2_9PROT</name>
<dbReference type="RefSeq" id="WP_090699758.1">
    <property type="nucleotide sequence ID" value="NZ_FOSP01000014.1"/>
</dbReference>
<evidence type="ECO:0000313" key="2">
    <source>
        <dbReference type="Proteomes" id="UP000199533"/>
    </source>
</evidence>
<sequence length="208" mass="23441">MKTVNNSNIAPVNPWLVALGQVKPSTAQAKPSYKSREGMREAAFAEARKDFCRLTEQQRDRIFDYIAKHCKDKAMYAKTMHTKMLSAGVLKNKKGVNMSLSSFQKIFTIFRETGCVKNRRELIIKCIKQNLSIAKTAEITQSSEGYVREVRCTAGLAKETKTSAIKKLLQKGKTVRQIAKATGASEKYIYYLRKKYRDQTAGESINAA</sequence>
<dbReference type="EMBL" id="FOSP01000014">
    <property type="protein sequence ID" value="SFK75373.1"/>
    <property type="molecule type" value="Genomic_DNA"/>
</dbReference>
<accession>A0A1I4C3M2</accession>
<protein>
    <submittedName>
        <fullName evidence="1">Homeodomain-like domain-containing protein</fullName>
    </submittedName>
</protein>
<dbReference type="Proteomes" id="UP000199533">
    <property type="component" value="Unassembled WGS sequence"/>
</dbReference>
<proteinExistence type="predicted"/>
<dbReference type="GO" id="GO:0003677">
    <property type="term" value="F:DNA binding"/>
    <property type="evidence" value="ECO:0007669"/>
    <property type="project" value="UniProtKB-KW"/>
</dbReference>
<keyword evidence="2" id="KW-1185">Reference proteome</keyword>
<evidence type="ECO:0000313" key="1">
    <source>
        <dbReference type="EMBL" id="SFK75373.1"/>
    </source>
</evidence>
<keyword evidence="1" id="KW-0238">DNA-binding</keyword>
<organism evidence="1 2">
    <name type="scientific">Nitrosomonas aestuarii</name>
    <dbReference type="NCBI Taxonomy" id="52441"/>
    <lineage>
        <taxon>Bacteria</taxon>
        <taxon>Pseudomonadati</taxon>
        <taxon>Pseudomonadota</taxon>
        <taxon>Betaproteobacteria</taxon>
        <taxon>Nitrosomonadales</taxon>
        <taxon>Nitrosomonadaceae</taxon>
        <taxon>Nitrosomonas</taxon>
    </lineage>
</organism>
<dbReference type="AlphaFoldDB" id="A0A1I4C3M2"/>
<dbReference type="Gene3D" id="1.10.10.60">
    <property type="entry name" value="Homeodomain-like"/>
    <property type="match status" value="1"/>
</dbReference>
<dbReference type="STRING" id="52441.SAMN05216302_101469"/>
<reference evidence="2" key="1">
    <citation type="submission" date="2016-10" db="EMBL/GenBank/DDBJ databases">
        <authorList>
            <person name="Varghese N."/>
            <person name="Submissions S."/>
        </authorList>
    </citation>
    <scope>NUCLEOTIDE SEQUENCE [LARGE SCALE GENOMIC DNA]</scope>
    <source>
        <strain evidence="2">Nm69</strain>
    </source>
</reference>